<accession>A0A1T4XH51</accession>
<evidence type="ECO:0000313" key="2">
    <source>
        <dbReference type="Proteomes" id="UP000190460"/>
    </source>
</evidence>
<dbReference type="Proteomes" id="UP000190460">
    <property type="component" value="Unassembled WGS sequence"/>
</dbReference>
<dbReference type="AlphaFoldDB" id="A0A1T4XH51"/>
<evidence type="ECO:0000313" key="1">
    <source>
        <dbReference type="EMBL" id="SKA88445.1"/>
    </source>
</evidence>
<sequence>MSSEPVRAEWLSTTQLKSTAARHFAEFCQQNFAAVSNQAHFDPHLYQEAAQWVLERLEQASSLGEQG</sequence>
<dbReference type="OrthoDB" id="5625526at2"/>
<organism evidence="1 2">
    <name type="scientific">Thiothrix eikelboomii</name>
    <dbReference type="NCBI Taxonomy" id="92487"/>
    <lineage>
        <taxon>Bacteria</taxon>
        <taxon>Pseudomonadati</taxon>
        <taxon>Pseudomonadota</taxon>
        <taxon>Gammaproteobacteria</taxon>
        <taxon>Thiotrichales</taxon>
        <taxon>Thiotrichaceae</taxon>
        <taxon>Thiothrix</taxon>
    </lineage>
</organism>
<keyword evidence="2" id="KW-1185">Reference proteome</keyword>
<dbReference type="RefSeq" id="WP_078923391.1">
    <property type="nucleotide sequence ID" value="NZ_FUYB01000017.1"/>
</dbReference>
<dbReference type="STRING" id="92487.SAMN02745130_02936"/>
<protein>
    <submittedName>
        <fullName evidence="1">Uncharacterized protein</fullName>
    </submittedName>
</protein>
<name>A0A1T4XH51_9GAMM</name>
<dbReference type="EMBL" id="FUYB01000017">
    <property type="protein sequence ID" value="SKA88445.1"/>
    <property type="molecule type" value="Genomic_DNA"/>
</dbReference>
<proteinExistence type="predicted"/>
<reference evidence="1 2" key="1">
    <citation type="submission" date="2017-02" db="EMBL/GenBank/DDBJ databases">
        <authorList>
            <person name="Peterson S.W."/>
        </authorList>
    </citation>
    <scope>NUCLEOTIDE SEQUENCE [LARGE SCALE GENOMIC DNA]</scope>
    <source>
        <strain evidence="1 2">ATCC 49788</strain>
    </source>
</reference>
<gene>
    <name evidence="1" type="ORF">SAMN02745130_02936</name>
</gene>